<feature type="domain" description="Gelsolin-like" evidence="3">
    <location>
        <begin position="304"/>
        <end position="361"/>
    </location>
</feature>
<reference evidence="4" key="1">
    <citation type="submission" date="2021-03" db="EMBL/GenBank/DDBJ databases">
        <title>Chromosome level genome of the anhydrobiotic midge Polypedilum vanderplanki.</title>
        <authorList>
            <person name="Yoshida Y."/>
            <person name="Kikawada T."/>
            <person name="Gusev O."/>
        </authorList>
    </citation>
    <scope>NUCLEOTIDE SEQUENCE</scope>
    <source>
        <strain evidence="4">NIAS01</strain>
        <tissue evidence="4">Whole body or cell culture</tissue>
    </source>
</reference>
<dbReference type="GO" id="GO:0005737">
    <property type="term" value="C:cytoplasm"/>
    <property type="evidence" value="ECO:0007669"/>
    <property type="project" value="TreeGrafter"/>
</dbReference>
<evidence type="ECO:0000259" key="3">
    <source>
        <dbReference type="Pfam" id="PF00626"/>
    </source>
</evidence>
<dbReference type="GO" id="GO:0008154">
    <property type="term" value="P:actin polymerization or depolymerization"/>
    <property type="evidence" value="ECO:0007669"/>
    <property type="project" value="TreeGrafter"/>
</dbReference>
<feature type="domain" description="Gelsolin-like" evidence="3">
    <location>
        <begin position="52"/>
        <end position="135"/>
    </location>
</feature>
<dbReference type="SMART" id="SM00262">
    <property type="entry name" value="GEL"/>
    <property type="match status" value="3"/>
</dbReference>
<name>A0A9J6BMR6_POLVA</name>
<organism evidence="4 5">
    <name type="scientific">Polypedilum vanderplanki</name>
    <name type="common">Sleeping chironomid midge</name>
    <dbReference type="NCBI Taxonomy" id="319348"/>
    <lineage>
        <taxon>Eukaryota</taxon>
        <taxon>Metazoa</taxon>
        <taxon>Ecdysozoa</taxon>
        <taxon>Arthropoda</taxon>
        <taxon>Hexapoda</taxon>
        <taxon>Insecta</taxon>
        <taxon>Pterygota</taxon>
        <taxon>Neoptera</taxon>
        <taxon>Endopterygota</taxon>
        <taxon>Diptera</taxon>
        <taxon>Nematocera</taxon>
        <taxon>Chironomoidea</taxon>
        <taxon>Chironomidae</taxon>
        <taxon>Chironominae</taxon>
        <taxon>Polypedilum</taxon>
        <taxon>Polypedilum</taxon>
    </lineage>
</organism>
<dbReference type="AlphaFoldDB" id="A0A9J6BMR6"/>
<proteinExistence type="predicted"/>
<dbReference type="InterPro" id="IPR007123">
    <property type="entry name" value="Gelsolin-like_dom"/>
</dbReference>
<evidence type="ECO:0000256" key="2">
    <source>
        <dbReference type="SAM" id="SignalP"/>
    </source>
</evidence>
<dbReference type="Pfam" id="PF00626">
    <property type="entry name" value="Gelsolin"/>
    <property type="match status" value="3"/>
</dbReference>
<keyword evidence="1" id="KW-0677">Repeat</keyword>
<gene>
    <name evidence="4" type="ORF">PVAND_001281</name>
</gene>
<comment type="caution">
    <text evidence="4">The sequence shown here is derived from an EMBL/GenBank/DDBJ whole genome shotgun (WGS) entry which is preliminary data.</text>
</comment>
<evidence type="ECO:0000256" key="1">
    <source>
        <dbReference type="ARBA" id="ARBA00022737"/>
    </source>
</evidence>
<feature type="signal peptide" evidence="2">
    <location>
        <begin position="1"/>
        <end position="20"/>
    </location>
</feature>
<dbReference type="OrthoDB" id="6375767at2759"/>
<accession>A0A9J6BMR6</accession>
<keyword evidence="5" id="KW-1185">Reference proteome</keyword>
<dbReference type="CDD" id="cd11292">
    <property type="entry name" value="gelsolin_S3_like"/>
    <property type="match status" value="1"/>
</dbReference>
<keyword evidence="2" id="KW-0732">Signal</keyword>
<dbReference type="InterPro" id="IPR029006">
    <property type="entry name" value="ADF-H/Gelsolin-like_dom_sf"/>
</dbReference>
<dbReference type="FunFam" id="3.40.20.10:FF:000002">
    <property type="entry name" value="Gelsolin"/>
    <property type="match status" value="1"/>
</dbReference>
<dbReference type="GO" id="GO:0051014">
    <property type="term" value="P:actin filament severing"/>
    <property type="evidence" value="ECO:0007669"/>
    <property type="project" value="TreeGrafter"/>
</dbReference>
<sequence length="390" mass="43719">MWKLCCVLIIAISALNSIECATTQSRPSQVVIPQAFINAGKTKGLEIWRIENFKVVAVQKNTYGQFHTGDSYIVLNTMENKNKQLSWDVHFWLGLETTQDEAGAAAIYTVQLDDALGGAPVQHREVQEQESQLFLGYFKSSGGIKYLPGGVASGFRKTEINAIGEKRLFQVKGKKNVRVRQVDLTIGSMNKGDCFVLDAGNKVYIYVGPKAKRVEKMKATSFANQVRDEDHHGRSSVEIVDEFSNDVDKAHFFEVLGSGSIEQVPDESVAEDDEAFERKEEAATTLSKVSDASGSLKVEQINQKPLKQEMLNTNDCFILDTGSGIYVWIGKKSTEQEKKQAMSRAQGFIQTKKYPAWTKVTKINEFTETTPFKQYFFTWRDHGASHSRLI</sequence>
<dbReference type="GO" id="GO:0005546">
    <property type="term" value="F:phosphatidylinositol-4,5-bisphosphate binding"/>
    <property type="evidence" value="ECO:0007669"/>
    <property type="project" value="TreeGrafter"/>
</dbReference>
<feature type="chain" id="PRO_5039945007" description="Gelsolin-like domain-containing protein" evidence="2">
    <location>
        <begin position="21"/>
        <end position="390"/>
    </location>
</feature>
<dbReference type="Proteomes" id="UP001107558">
    <property type="component" value="Chromosome 3"/>
</dbReference>
<evidence type="ECO:0000313" key="4">
    <source>
        <dbReference type="EMBL" id="KAG5671066.1"/>
    </source>
</evidence>
<protein>
    <recommendedName>
        <fullName evidence="3">Gelsolin-like domain-containing protein</fullName>
    </recommendedName>
</protein>
<dbReference type="EMBL" id="JADBJN010000003">
    <property type="protein sequence ID" value="KAG5671066.1"/>
    <property type="molecule type" value="Genomic_DNA"/>
</dbReference>
<dbReference type="PRINTS" id="PR00597">
    <property type="entry name" value="GELSOLIN"/>
</dbReference>
<dbReference type="PANTHER" id="PTHR11977">
    <property type="entry name" value="VILLIN"/>
    <property type="match status" value="1"/>
</dbReference>
<feature type="domain" description="Gelsolin-like" evidence="3">
    <location>
        <begin position="176"/>
        <end position="241"/>
    </location>
</feature>
<dbReference type="PANTHER" id="PTHR11977:SF123">
    <property type="entry name" value="GELSOLIN"/>
    <property type="match status" value="1"/>
</dbReference>
<evidence type="ECO:0000313" key="5">
    <source>
        <dbReference type="Proteomes" id="UP001107558"/>
    </source>
</evidence>
<dbReference type="GO" id="GO:0051016">
    <property type="term" value="P:barbed-end actin filament capping"/>
    <property type="evidence" value="ECO:0007669"/>
    <property type="project" value="TreeGrafter"/>
</dbReference>
<dbReference type="GO" id="GO:0051015">
    <property type="term" value="F:actin filament binding"/>
    <property type="evidence" value="ECO:0007669"/>
    <property type="project" value="InterPro"/>
</dbReference>
<dbReference type="CDD" id="cd11289">
    <property type="entry name" value="gelsolin_S2_like"/>
    <property type="match status" value="1"/>
</dbReference>
<dbReference type="CDD" id="cd11290">
    <property type="entry name" value="gelsolin_S1_like"/>
    <property type="match status" value="1"/>
</dbReference>
<dbReference type="GO" id="GO:0015629">
    <property type="term" value="C:actin cytoskeleton"/>
    <property type="evidence" value="ECO:0007669"/>
    <property type="project" value="TreeGrafter"/>
</dbReference>
<dbReference type="InterPro" id="IPR007122">
    <property type="entry name" value="Villin/Gelsolin"/>
</dbReference>
<dbReference type="Gene3D" id="3.40.20.10">
    <property type="entry name" value="Severin"/>
    <property type="match status" value="3"/>
</dbReference>
<dbReference type="SUPFAM" id="SSF55753">
    <property type="entry name" value="Actin depolymerizing proteins"/>
    <property type="match status" value="3"/>
</dbReference>